<dbReference type="EMBL" id="CAUYUJ010015867">
    <property type="protein sequence ID" value="CAK0859116.1"/>
    <property type="molecule type" value="Genomic_DNA"/>
</dbReference>
<organism evidence="2 3">
    <name type="scientific">Prorocentrum cordatum</name>
    <dbReference type="NCBI Taxonomy" id="2364126"/>
    <lineage>
        <taxon>Eukaryota</taxon>
        <taxon>Sar</taxon>
        <taxon>Alveolata</taxon>
        <taxon>Dinophyceae</taxon>
        <taxon>Prorocentrales</taxon>
        <taxon>Prorocentraceae</taxon>
        <taxon>Prorocentrum</taxon>
    </lineage>
</organism>
<gene>
    <name evidence="2" type="ORF">PCOR1329_LOCUS48567</name>
</gene>
<protein>
    <submittedName>
        <fullName evidence="2">Uncharacterized protein</fullName>
    </submittedName>
</protein>
<evidence type="ECO:0000256" key="1">
    <source>
        <dbReference type="SAM" id="MobiDB-lite"/>
    </source>
</evidence>
<feature type="compositionally biased region" description="Pro residues" evidence="1">
    <location>
        <begin position="18"/>
        <end position="34"/>
    </location>
</feature>
<sequence>MHRVEAGFSAGGTSRPTSPRPASPRPASPRPASPRPFVDEAVVPCCPGARTASRPRSPSTGTSDGGGSTRAPDSPESCPADRLAPAFPLRAGPGAATALRHDLRERLTV</sequence>
<accession>A0ABN9UHI8</accession>
<reference evidence="2" key="1">
    <citation type="submission" date="2023-10" db="EMBL/GenBank/DDBJ databases">
        <authorList>
            <person name="Chen Y."/>
            <person name="Shah S."/>
            <person name="Dougan E. K."/>
            <person name="Thang M."/>
            <person name="Chan C."/>
        </authorList>
    </citation>
    <scope>NUCLEOTIDE SEQUENCE [LARGE SCALE GENOMIC DNA]</scope>
</reference>
<evidence type="ECO:0000313" key="2">
    <source>
        <dbReference type="EMBL" id="CAK0859116.1"/>
    </source>
</evidence>
<keyword evidence="3" id="KW-1185">Reference proteome</keyword>
<proteinExistence type="predicted"/>
<feature type="region of interest" description="Disordered" evidence="1">
    <location>
        <begin position="1"/>
        <end position="95"/>
    </location>
</feature>
<dbReference type="Proteomes" id="UP001189429">
    <property type="component" value="Unassembled WGS sequence"/>
</dbReference>
<evidence type="ECO:0000313" key="3">
    <source>
        <dbReference type="Proteomes" id="UP001189429"/>
    </source>
</evidence>
<comment type="caution">
    <text evidence="2">The sequence shown here is derived from an EMBL/GenBank/DDBJ whole genome shotgun (WGS) entry which is preliminary data.</text>
</comment>
<name>A0ABN9UHI8_9DINO</name>